<evidence type="ECO:0000313" key="3">
    <source>
        <dbReference type="EMBL" id="MFD1948913.1"/>
    </source>
</evidence>
<dbReference type="Proteomes" id="UP001597351">
    <property type="component" value="Unassembled WGS sequence"/>
</dbReference>
<protein>
    <submittedName>
        <fullName evidence="3">GNAT family N-acetyltransferase</fullName>
        <ecNumber evidence="3">2.3.-.-</ecNumber>
    </submittedName>
</protein>
<dbReference type="CDD" id="cd04301">
    <property type="entry name" value="NAT_SF"/>
    <property type="match status" value="1"/>
</dbReference>
<dbReference type="InterPro" id="IPR000182">
    <property type="entry name" value="GNAT_dom"/>
</dbReference>
<accession>A0ABW4TR35</accession>
<feature type="domain" description="N-acetyltransferase" evidence="2">
    <location>
        <begin position="2"/>
        <end position="139"/>
    </location>
</feature>
<gene>
    <name evidence="3" type="ORF">ACFSDE_19070</name>
</gene>
<dbReference type="Gene3D" id="3.40.630.30">
    <property type="match status" value="1"/>
</dbReference>
<feature type="region of interest" description="Disordered" evidence="1">
    <location>
        <begin position="137"/>
        <end position="200"/>
    </location>
</feature>
<dbReference type="InterPro" id="IPR016181">
    <property type="entry name" value="Acyl_CoA_acyltransferase"/>
</dbReference>
<dbReference type="EC" id="2.3.-.-" evidence="3"/>
<evidence type="ECO:0000256" key="1">
    <source>
        <dbReference type="SAM" id="MobiDB-lite"/>
    </source>
</evidence>
<dbReference type="Pfam" id="PF13527">
    <property type="entry name" value="Acetyltransf_9"/>
    <property type="match status" value="1"/>
</dbReference>
<dbReference type="GO" id="GO:0016746">
    <property type="term" value="F:acyltransferase activity"/>
    <property type="evidence" value="ECO:0007669"/>
    <property type="project" value="UniProtKB-KW"/>
</dbReference>
<organism evidence="3 4">
    <name type="scientific">Nocardioides aestuarii</name>
    <dbReference type="NCBI Taxonomy" id="252231"/>
    <lineage>
        <taxon>Bacteria</taxon>
        <taxon>Bacillati</taxon>
        <taxon>Actinomycetota</taxon>
        <taxon>Actinomycetes</taxon>
        <taxon>Propionibacteriales</taxon>
        <taxon>Nocardioidaceae</taxon>
        <taxon>Nocardioides</taxon>
    </lineage>
</organism>
<keyword evidence="4" id="KW-1185">Reference proteome</keyword>
<proteinExistence type="predicted"/>
<name>A0ABW4TR35_9ACTN</name>
<dbReference type="PROSITE" id="PS51186">
    <property type="entry name" value="GNAT"/>
    <property type="match status" value="1"/>
</dbReference>
<evidence type="ECO:0000313" key="4">
    <source>
        <dbReference type="Proteomes" id="UP001597351"/>
    </source>
</evidence>
<dbReference type="SUPFAM" id="SSF55729">
    <property type="entry name" value="Acyl-CoA N-acyltransferases (Nat)"/>
    <property type="match status" value="1"/>
</dbReference>
<keyword evidence="3" id="KW-0012">Acyltransferase</keyword>
<evidence type="ECO:0000259" key="2">
    <source>
        <dbReference type="PROSITE" id="PS51186"/>
    </source>
</evidence>
<dbReference type="RefSeq" id="WP_343921459.1">
    <property type="nucleotide sequence ID" value="NZ_BAAAJT010000003.1"/>
</dbReference>
<feature type="compositionally biased region" description="Low complexity" evidence="1">
    <location>
        <begin position="154"/>
        <end position="164"/>
    </location>
</feature>
<reference evidence="4" key="1">
    <citation type="journal article" date="2019" name="Int. J. Syst. Evol. Microbiol.">
        <title>The Global Catalogue of Microorganisms (GCM) 10K type strain sequencing project: providing services to taxonomists for standard genome sequencing and annotation.</title>
        <authorList>
            <consortium name="The Broad Institute Genomics Platform"/>
            <consortium name="The Broad Institute Genome Sequencing Center for Infectious Disease"/>
            <person name="Wu L."/>
            <person name="Ma J."/>
        </authorList>
    </citation>
    <scope>NUCLEOTIDE SEQUENCE [LARGE SCALE GENOMIC DNA]</scope>
    <source>
        <strain evidence="4">CGMCC 1.12477</strain>
    </source>
</reference>
<comment type="caution">
    <text evidence="3">The sequence shown here is derived from an EMBL/GenBank/DDBJ whole genome shotgun (WGS) entry which is preliminary data.</text>
</comment>
<sequence length="200" mass="20874">MTTIRPVRPEEHVAVHGVVAAAFGEEQVADLVDALRAAGRVEVELVAVDDGEVVGHVGLERCWVDDEERLVEALTLSPLSVGPDHQGAGTGGALVGAALAAARERGEAYVFLEGAPGYYARHGFGPAPRPRVRAALGPDPVAGVPGRGPRRPWRAGPDGLSRRLLGARRRRAAWGDARVRPAAAGGVTGGRQPKSSATKR</sequence>
<keyword evidence="3" id="KW-0808">Transferase</keyword>
<dbReference type="EMBL" id="JBHUGD010000004">
    <property type="protein sequence ID" value="MFD1948913.1"/>
    <property type="molecule type" value="Genomic_DNA"/>
</dbReference>